<dbReference type="GeneID" id="117565622"/>
<reference evidence="2" key="1">
    <citation type="submission" date="2025-08" db="UniProtKB">
        <authorList>
            <consortium name="RefSeq"/>
        </authorList>
    </citation>
    <scope>IDENTIFICATION</scope>
    <source>
        <strain evidence="2">15112-1751.03</strain>
        <tissue evidence="2">Whole Adult</tissue>
    </source>
</reference>
<name>A0A9C6SRL5_DROAB</name>
<proteinExistence type="predicted"/>
<evidence type="ECO:0000313" key="2">
    <source>
        <dbReference type="RefSeq" id="XP_051858751.1"/>
    </source>
</evidence>
<dbReference type="AlphaFoldDB" id="A0A9C6SRL5"/>
<dbReference type="RefSeq" id="XP_051858751.1">
    <property type="nucleotide sequence ID" value="XM_052002791.1"/>
</dbReference>
<evidence type="ECO:0000313" key="1">
    <source>
        <dbReference type="Proteomes" id="UP000515160"/>
    </source>
</evidence>
<dbReference type="Proteomes" id="UP000515160">
    <property type="component" value="Chromosome 2L"/>
</dbReference>
<gene>
    <name evidence="2" type="primary">LOC117565622</name>
</gene>
<accession>A0A9C6SRL5</accession>
<organism evidence="1 2">
    <name type="scientific">Drosophila albomicans</name>
    <name type="common">Fruit fly</name>
    <dbReference type="NCBI Taxonomy" id="7291"/>
    <lineage>
        <taxon>Eukaryota</taxon>
        <taxon>Metazoa</taxon>
        <taxon>Ecdysozoa</taxon>
        <taxon>Arthropoda</taxon>
        <taxon>Hexapoda</taxon>
        <taxon>Insecta</taxon>
        <taxon>Pterygota</taxon>
        <taxon>Neoptera</taxon>
        <taxon>Endopterygota</taxon>
        <taxon>Diptera</taxon>
        <taxon>Brachycera</taxon>
        <taxon>Muscomorpha</taxon>
        <taxon>Ephydroidea</taxon>
        <taxon>Drosophilidae</taxon>
        <taxon>Drosophila</taxon>
    </lineage>
</organism>
<keyword evidence="1" id="KW-1185">Reference proteome</keyword>
<protein>
    <submittedName>
        <fullName evidence="2">Uncharacterized protein LOC117565622 isoform X2</fullName>
    </submittedName>
</protein>
<sequence length="223" mass="26784">MSSHNETYLTAQLKEHFDKEEEVLNILVNLEQAFREIYKYFQCEMQKQMILIERLWLLTQRYLILISSVPGCRYPQVYTLSAEEAIINEDSMQDAILNLKQDCKQFNKIYNQLNKRIGTPLIMGDEHHQSIQCHKIMITDIFNYFYSTVLKIKCYVHQLDPINLESVEDYRELLKKETEYEDFQDYLMHSFVYCKCLQSRPTCPIQKLKCYHKIETLKHTSRI</sequence>
<dbReference type="OrthoDB" id="8056520at2759"/>